<reference evidence="1 2" key="1">
    <citation type="journal article" date="2014" name="Genome Biol. Evol.">
        <title>The secreted proteins of Achlya hypogyna and Thraustotheca clavata identify the ancestral oomycete secretome and reveal gene acquisitions by horizontal gene transfer.</title>
        <authorList>
            <person name="Misner I."/>
            <person name="Blouin N."/>
            <person name="Leonard G."/>
            <person name="Richards T.A."/>
            <person name="Lane C.E."/>
        </authorList>
    </citation>
    <scope>NUCLEOTIDE SEQUENCE [LARGE SCALE GENOMIC DNA]</scope>
    <source>
        <strain evidence="1 2">ATCC 48635</strain>
    </source>
</reference>
<dbReference type="EMBL" id="JNBR01002415">
    <property type="protein sequence ID" value="OQR82826.1"/>
    <property type="molecule type" value="Genomic_DNA"/>
</dbReference>
<evidence type="ECO:0008006" key="3">
    <source>
        <dbReference type="Google" id="ProtNLM"/>
    </source>
</evidence>
<dbReference type="InterPro" id="IPR036770">
    <property type="entry name" value="Ankyrin_rpt-contain_sf"/>
</dbReference>
<accession>A0A1V9YAU9</accession>
<dbReference type="STRING" id="1202772.A0A1V9YAU9"/>
<keyword evidence="2" id="KW-1185">Reference proteome</keyword>
<comment type="caution">
    <text evidence="1">The sequence shown here is derived from an EMBL/GenBank/DDBJ whole genome shotgun (WGS) entry which is preliminary data.</text>
</comment>
<protein>
    <recommendedName>
        <fullName evidence="3">Ankyrin repeat protein</fullName>
    </recommendedName>
</protein>
<dbReference type="OrthoDB" id="61418at2759"/>
<name>A0A1V9YAU9_ACHHY</name>
<sequence length="200" mass="22092">MAPRAAISVLSSTDLVSAITAYMPGKAYRNWTEVYAIMAAGHRFMLKDKHELVATEADVESAVFDNRLDLVDELLASYDFQFDTSSLVKVAASEGHVEVLNYLLQRRRPHYDGVCDGLVYGAAGGHLTVTEELGPRVSPRTLQKAIAYAADFGHDDVVASLETALAKWHDDVCTRTRFQQPHITTGTHRNASTPLDMSYF</sequence>
<organism evidence="1 2">
    <name type="scientific">Achlya hypogyna</name>
    <name type="common">Oomycete</name>
    <name type="synonym">Protoachlya hypogyna</name>
    <dbReference type="NCBI Taxonomy" id="1202772"/>
    <lineage>
        <taxon>Eukaryota</taxon>
        <taxon>Sar</taxon>
        <taxon>Stramenopiles</taxon>
        <taxon>Oomycota</taxon>
        <taxon>Saprolegniomycetes</taxon>
        <taxon>Saprolegniales</taxon>
        <taxon>Achlyaceae</taxon>
        <taxon>Achlya</taxon>
    </lineage>
</organism>
<evidence type="ECO:0000313" key="1">
    <source>
        <dbReference type="EMBL" id="OQR82826.1"/>
    </source>
</evidence>
<dbReference type="AlphaFoldDB" id="A0A1V9YAU9"/>
<gene>
    <name evidence="1" type="ORF">ACHHYP_15474</name>
</gene>
<proteinExistence type="predicted"/>
<evidence type="ECO:0000313" key="2">
    <source>
        <dbReference type="Proteomes" id="UP000243579"/>
    </source>
</evidence>
<dbReference type="Proteomes" id="UP000243579">
    <property type="component" value="Unassembled WGS sequence"/>
</dbReference>
<dbReference type="SUPFAM" id="SSF48403">
    <property type="entry name" value="Ankyrin repeat"/>
    <property type="match status" value="1"/>
</dbReference>